<dbReference type="SUPFAM" id="SSF54534">
    <property type="entry name" value="FKBP-like"/>
    <property type="match status" value="1"/>
</dbReference>
<comment type="catalytic activity">
    <reaction evidence="1 11 12">
        <text>[protein]-peptidylproline (omega=180) = [protein]-peptidylproline (omega=0)</text>
        <dbReference type="Rhea" id="RHEA:16237"/>
        <dbReference type="Rhea" id="RHEA-COMP:10747"/>
        <dbReference type="Rhea" id="RHEA-COMP:10748"/>
        <dbReference type="ChEBI" id="CHEBI:83833"/>
        <dbReference type="ChEBI" id="CHEBI:83834"/>
        <dbReference type="EC" id="5.2.1.8"/>
    </reaction>
</comment>
<feature type="domain" description="PPIase FKBP-type" evidence="14">
    <location>
        <begin position="160"/>
        <end position="250"/>
    </location>
</feature>
<sequence>MSSIEKLGGLKQRLTITVPAEEVDKAYKSRLLKVARTAKIPKFRPGKASPAVVEKLYGKAILQEVGSELIQSSLREAVEEHQLRVAGAPDIKMDKILRGEPFKYVVNFEVYPEITLESLAGETIERTQVEITEEDLDKMLEALRKQYAEWKEVDRPAKADDRVIIDFEGTLDGKPFERGSAKDFQLELGSKRMIAGFEEGIEGMKPGESKALDITFPVDYPSEDLAGKAAVFNITLQKVMAPELPVLDEQFAERLGIKEGGLEALRQKVRTNMEKEVHHHMENKLKMAVLDKLIERNPIEVPESLIEAEIDHLQQMTRQQVAMQTHKPDEAKKMELPRDPYREQATKRVKLGLLLAEVVKQHKIKADPEQLRARVEEVAASYQEPEKVISWYYSNKQMLSEIESVVLEDQAVAQLMGELEVKDQAIPYEEAVKQIQQ</sequence>
<evidence type="ECO:0000256" key="12">
    <source>
        <dbReference type="PROSITE-ProRule" id="PRU00277"/>
    </source>
</evidence>
<dbReference type="InterPro" id="IPR001179">
    <property type="entry name" value="PPIase_FKBP_dom"/>
</dbReference>
<dbReference type="GO" id="GO:0043022">
    <property type="term" value="F:ribosome binding"/>
    <property type="evidence" value="ECO:0007669"/>
    <property type="project" value="TreeGrafter"/>
</dbReference>
<evidence type="ECO:0000256" key="1">
    <source>
        <dbReference type="ARBA" id="ARBA00000971"/>
    </source>
</evidence>
<dbReference type="SUPFAM" id="SSF109998">
    <property type="entry name" value="Triger factor/SurA peptide-binding domain-like"/>
    <property type="match status" value="1"/>
</dbReference>
<dbReference type="InterPro" id="IPR036611">
    <property type="entry name" value="Trigger_fac_ribosome-bd_sf"/>
</dbReference>
<dbReference type="InterPro" id="IPR008881">
    <property type="entry name" value="Trigger_fac_ribosome-bd_bac"/>
</dbReference>
<dbReference type="Pfam" id="PF05698">
    <property type="entry name" value="Trigger_C"/>
    <property type="match status" value="1"/>
</dbReference>
<evidence type="ECO:0000259" key="14">
    <source>
        <dbReference type="PROSITE" id="PS50059"/>
    </source>
</evidence>
<accession>A9KDS5</accession>
<evidence type="ECO:0000256" key="13">
    <source>
        <dbReference type="RuleBase" id="RU003914"/>
    </source>
</evidence>
<keyword evidence="6 11" id="KW-0697">Rotamase</keyword>
<dbReference type="KEGG" id="cbd:CBUD_0751"/>
<dbReference type="NCBIfam" id="TIGR00115">
    <property type="entry name" value="tig"/>
    <property type="match status" value="1"/>
</dbReference>
<dbReference type="HAMAP" id="MF_00303">
    <property type="entry name" value="Trigger_factor_Tig"/>
    <property type="match status" value="1"/>
</dbReference>
<dbReference type="Gene3D" id="3.30.70.1050">
    <property type="entry name" value="Trigger factor ribosome-binding domain"/>
    <property type="match status" value="1"/>
</dbReference>
<dbReference type="InterPro" id="IPR008880">
    <property type="entry name" value="Trigger_fac_C"/>
</dbReference>
<dbReference type="EMBL" id="CP000733">
    <property type="protein sequence ID" value="ABS76566.1"/>
    <property type="molecule type" value="Genomic_DNA"/>
</dbReference>
<dbReference type="InterPro" id="IPR005215">
    <property type="entry name" value="Trig_fac"/>
</dbReference>
<evidence type="ECO:0000256" key="3">
    <source>
        <dbReference type="ARBA" id="ARBA00013194"/>
    </source>
</evidence>
<dbReference type="InterPro" id="IPR037041">
    <property type="entry name" value="Trigger_fac_C_sf"/>
</dbReference>
<keyword evidence="7 11" id="KW-0143">Chaperone</keyword>
<dbReference type="PANTHER" id="PTHR30560:SF3">
    <property type="entry name" value="TRIGGER FACTOR-LIKE PROTEIN TIG, CHLOROPLASTIC"/>
    <property type="match status" value="1"/>
</dbReference>
<evidence type="ECO:0000256" key="2">
    <source>
        <dbReference type="ARBA" id="ARBA00005464"/>
    </source>
</evidence>
<dbReference type="Gene3D" id="3.10.50.40">
    <property type="match status" value="1"/>
</dbReference>
<dbReference type="GO" id="GO:0003755">
    <property type="term" value="F:peptidyl-prolyl cis-trans isomerase activity"/>
    <property type="evidence" value="ECO:0007669"/>
    <property type="project" value="UniProtKB-UniRule"/>
</dbReference>
<comment type="subcellular location">
    <subcellularLocation>
        <location evidence="11">Cytoplasm</location>
    </subcellularLocation>
    <text evidence="11">About half TF is bound to the ribosome near the polypeptide exit tunnel while the other half is free in the cytoplasm.</text>
</comment>
<dbReference type="GO" id="GO:0015031">
    <property type="term" value="P:protein transport"/>
    <property type="evidence" value="ECO:0007669"/>
    <property type="project" value="UniProtKB-UniRule"/>
</dbReference>
<dbReference type="PIRSF" id="PIRSF003095">
    <property type="entry name" value="Trigger_factor"/>
    <property type="match status" value="1"/>
</dbReference>
<keyword evidence="9 11" id="KW-0131">Cell cycle</keyword>
<evidence type="ECO:0000256" key="10">
    <source>
        <dbReference type="ARBA" id="ARBA00029986"/>
    </source>
</evidence>
<dbReference type="GO" id="GO:0051083">
    <property type="term" value="P:'de novo' cotranslational protein folding"/>
    <property type="evidence" value="ECO:0007669"/>
    <property type="project" value="TreeGrafter"/>
</dbReference>
<evidence type="ECO:0000313" key="15">
    <source>
        <dbReference type="EMBL" id="ABS76566.1"/>
    </source>
</evidence>
<evidence type="ECO:0000256" key="11">
    <source>
        <dbReference type="HAMAP-Rule" id="MF_00303"/>
    </source>
</evidence>
<dbReference type="Pfam" id="PF00254">
    <property type="entry name" value="FKBP_C"/>
    <property type="match status" value="1"/>
</dbReference>
<evidence type="ECO:0000256" key="6">
    <source>
        <dbReference type="ARBA" id="ARBA00023110"/>
    </source>
</evidence>
<dbReference type="InterPro" id="IPR027304">
    <property type="entry name" value="Trigger_fact/SurA_dom_sf"/>
</dbReference>
<dbReference type="InterPro" id="IPR046357">
    <property type="entry name" value="PPIase_dom_sf"/>
</dbReference>
<name>A9KDS5_COXBN</name>
<keyword evidence="8 11" id="KW-0413">Isomerase</keyword>
<keyword evidence="11" id="KW-0963">Cytoplasm</keyword>
<dbReference type="GO" id="GO:0051301">
    <property type="term" value="P:cell division"/>
    <property type="evidence" value="ECO:0007669"/>
    <property type="project" value="UniProtKB-KW"/>
</dbReference>
<dbReference type="PANTHER" id="PTHR30560">
    <property type="entry name" value="TRIGGER FACTOR CHAPERONE AND PEPTIDYL-PROLYL CIS/TRANS ISOMERASE"/>
    <property type="match status" value="1"/>
</dbReference>
<protein>
    <recommendedName>
        <fullName evidence="4 11">Trigger factor</fullName>
        <shortName evidence="11">TF</shortName>
        <ecNumber evidence="3 11">5.2.1.8</ecNumber>
    </recommendedName>
    <alternativeName>
        <fullName evidence="10 11">PPIase</fullName>
    </alternativeName>
</protein>
<comment type="similarity">
    <text evidence="2 11 13">Belongs to the FKBP-type PPIase family. Tig subfamily.</text>
</comment>
<evidence type="ECO:0000256" key="7">
    <source>
        <dbReference type="ARBA" id="ARBA00023186"/>
    </source>
</evidence>
<dbReference type="AlphaFoldDB" id="A9KDS5"/>
<comment type="function">
    <text evidence="11">Involved in protein export. Acts as a chaperone by maintaining the newly synthesized protein in an open conformation. Functions as a peptidyl-prolyl cis-trans isomerase.</text>
</comment>
<dbReference type="GO" id="GO:0044183">
    <property type="term" value="F:protein folding chaperone"/>
    <property type="evidence" value="ECO:0007669"/>
    <property type="project" value="TreeGrafter"/>
</dbReference>
<proteinExistence type="inferred from homology"/>
<dbReference type="SUPFAM" id="SSF102735">
    <property type="entry name" value="Trigger factor ribosome-binding domain"/>
    <property type="match status" value="1"/>
</dbReference>
<dbReference type="HOGENOM" id="CLU_033058_2_0_6"/>
<dbReference type="GO" id="GO:0043335">
    <property type="term" value="P:protein unfolding"/>
    <property type="evidence" value="ECO:0007669"/>
    <property type="project" value="TreeGrafter"/>
</dbReference>
<dbReference type="GO" id="GO:0005737">
    <property type="term" value="C:cytoplasm"/>
    <property type="evidence" value="ECO:0007669"/>
    <property type="project" value="UniProtKB-SubCell"/>
</dbReference>
<organism evidence="15 16">
    <name type="scientific">Coxiella burnetii (strain Dugway 5J108-111)</name>
    <dbReference type="NCBI Taxonomy" id="434922"/>
    <lineage>
        <taxon>Bacteria</taxon>
        <taxon>Pseudomonadati</taxon>
        <taxon>Pseudomonadota</taxon>
        <taxon>Gammaproteobacteria</taxon>
        <taxon>Legionellales</taxon>
        <taxon>Coxiellaceae</taxon>
        <taxon>Coxiella</taxon>
    </lineage>
</organism>
<dbReference type="PROSITE" id="PS50059">
    <property type="entry name" value="FKBP_PPIASE"/>
    <property type="match status" value="1"/>
</dbReference>
<comment type="domain">
    <text evidence="11">Consists of 3 domains; the N-terminus binds the ribosome, the middle domain has PPIase activity, while the C-terminus has intrinsic chaperone activity on its own.</text>
</comment>
<evidence type="ECO:0000256" key="9">
    <source>
        <dbReference type="ARBA" id="ARBA00023306"/>
    </source>
</evidence>
<dbReference type="Gene3D" id="1.10.3120.10">
    <property type="entry name" value="Trigger factor, C-terminal domain"/>
    <property type="match status" value="1"/>
</dbReference>
<dbReference type="EC" id="5.2.1.8" evidence="3 11"/>
<evidence type="ECO:0000256" key="4">
    <source>
        <dbReference type="ARBA" id="ARBA00016902"/>
    </source>
</evidence>
<dbReference type="Proteomes" id="UP000008555">
    <property type="component" value="Chromosome"/>
</dbReference>
<evidence type="ECO:0000256" key="8">
    <source>
        <dbReference type="ARBA" id="ARBA00023235"/>
    </source>
</evidence>
<dbReference type="Pfam" id="PF05697">
    <property type="entry name" value="Trigger_N"/>
    <property type="match status" value="1"/>
</dbReference>
<dbReference type="FunFam" id="3.10.50.40:FF:000001">
    <property type="entry name" value="Trigger factor"/>
    <property type="match status" value="1"/>
</dbReference>
<evidence type="ECO:0000313" key="16">
    <source>
        <dbReference type="Proteomes" id="UP000008555"/>
    </source>
</evidence>
<keyword evidence="5 11" id="KW-0132">Cell division</keyword>
<reference evidence="15 16" key="1">
    <citation type="journal article" date="2009" name="Infect. Immun.">
        <title>Comparative genomics reveal extensive transposon-mediated genomic plasticity and diversity among potential effector proteins within the genus Coxiella.</title>
        <authorList>
            <person name="Beare P.A."/>
            <person name="Unsworth N."/>
            <person name="Andoh M."/>
            <person name="Voth D.E."/>
            <person name="Omsland A."/>
            <person name="Gilk S.D."/>
            <person name="Williams K.P."/>
            <person name="Sobral B.W."/>
            <person name="Kupko J.J.III."/>
            <person name="Porcella S.F."/>
            <person name="Samuel J.E."/>
            <person name="Heinzen R.A."/>
        </authorList>
    </citation>
    <scope>NUCLEOTIDE SEQUENCE [LARGE SCALE GENOMIC DNA]</scope>
    <source>
        <strain evidence="15 16">Dugway 5J108-111</strain>
    </source>
</reference>
<evidence type="ECO:0000256" key="5">
    <source>
        <dbReference type="ARBA" id="ARBA00022618"/>
    </source>
</evidence>
<gene>
    <name evidence="11 15" type="primary">tig</name>
    <name evidence="15" type="ordered locus">CBUD_0751</name>
</gene>